<reference evidence="8" key="1">
    <citation type="submission" date="2024-10" db="EMBL/GenBank/DDBJ databases">
        <authorList>
            <person name="Ryan C."/>
        </authorList>
    </citation>
    <scope>NUCLEOTIDE SEQUENCE [LARGE SCALE GENOMIC DNA]</scope>
</reference>
<dbReference type="Pfam" id="PF18052">
    <property type="entry name" value="Rx_N"/>
    <property type="match status" value="1"/>
</dbReference>
<dbReference type="PANTHER" id="PTHR33377">
    <property type="entry name" value="OS10G0134700 PROTEIN-RELATED"/>
    <property type="match status" value="1"/>
</dbReference>
<organism evidence="8 9">
    <name type="scientific">Urochloa decumbens</name>
    <dbReference type="NCBI Taxonomy" id="240449"/>
    <lineage>
        <taxon>Eukaryota</taxon>
        <taxon>Viridiplantae</taxon>
        <taxon>Streptophyta</taxon>
        <taxon>Embryophyta</taxon>
        <taxon>Tracheophyta</taxon>
        <taxon>Spermatophyta</taxon>
        <taxon>Magnoliopsida</taxon>
        <taxon>Liliopsida</taxon>
        <taxon>Poales</taxon>
        <taxon>Poaceae</taxon>
        <taxon>PACMAD clade</taxon>
        <taxon>Panicoideae</taxon>
        <taxon>Panicodae</taxon>
        <taxon>Paniceae</taxon>
        <taxon>Melinidinae</taxon>
        <taxon>Urochloa</taxon>
    </lineage>
</organism>
<gene>
    <name evidence="8" type="ORF">URODEC1_LOCUS106714</name>
</gene>
<evidence type="ECO:0000256" key="6">
    <source>
        <dbReference type="SAM" id="MobiDB-lite"/>
    </source>
</evidence>
<dbReference type="InterPro" id="IPR041118">
    <property type="entry name" value="Rx_N"/>
</dbReference>
<keyword evidence="5" id="KW-0611">Plant defense</keyword>
<proteinExistence type="inferred from homology"/>
<feature type="region of interest" description="Disordered" evidence="6">
    <location>
        <begin position="164"/>
        <end position="188"/>
    </location>
</feature>
<comment type="similarity">
    <text evidence="1">Belongs to the disease resistance NB-LRR family.</text>
</comment>
<dbReference type="AlphaFoldDB" id="A0ABC9FL63"/>
<dbReference type="GO" id="GO:0006952">
    <property type="term" value="P:defense response"/>
    <property type="evidence" value="ECO:0007669"/>
    <property type="project" value="UniProtKB-KW"/>
</dbReference>
<evidence type="ECO:0000313" key="8">
    <source>
        <dbReference type="EMBL" id="CAL5077574.1"/>
    </source>
</evidence>
<feature type="domain" description="Disease resistance N-terminal" evidence="7">
    <location>
        <begin position="12"/>
        <end position="93"/>
    </location>
</feature>
<evidence type="ECO:0000256" key="1">
    <source>
        <dbReference type="ARBA" id="ARBA00008894"/>
    </source>
</evidence>
<dbReference type="Proteomes" id="UP001497457">
    <property type="component" value="Chromosome 7b"/>
</dbReference>
<protein>
    <recommendedName>
        <fullName evidence="7">Disease resistance N-terminal domain-containing protein</fullName>
    </recommendedName>
</protein>
<keyword evidence="2" id="KW-0433">Leucine-rich repeat</keyword>
<keyword evidence="3" id="KW-0677">Repeat</keyword>
<evidence type="ECO:0000256" key="4">
    <source>
        <dbReference type="ARBA" id="ARBA00022741"/>
    </source>
</evidence>
<accession>A0ABC9FL63</accession>
<name>A0ABC9FL63_9POAL</name>
<feature type="compositionally biased region" description="Acidic residues" evidence="6">
    <location>
        <begin position="174"/>
        <end position="185"/>
    </location>
</feature>
<evidence type="ECO:0000256" key="3">
    <source>
        <dbReference type="ARBA" id="ARBA00022737"/>
    </source>
</evidence>
<sequence length="339" mass="37398">MSSSTILLEALIGEAISRMVSMALGRYRARASVDEQLEHLDMLVIMLRSAVEEAEGVHIRSWLLPSWLWKIRDAAIDGDEVLRSFRRQRQHMARDAAAAAGAGNNSRLWNAATRVFRLAKSWLFTTGGDNRTERLNGAVTRLQRVSMGISGFLGQVRSEIRRSIQAQRPPPAADDGDDDDGSNDDDAAHFGTTLRIGLMMVPQSIWQAIDGLRTPPAWPLQAPEQDTEELRVLVNRIRAAVQESDSAPAHGSRWLAKWRRQLQAVADRADAVLLAVSAAAADSLDDRGRPAVAPALRWELRTTAESVGTAVAYLDDFLTLVRFATMAQGFVRGSSTRHR</sequence>
<evidence type="ECO:0000313" key="9">
    <source>
        <dbReference type="Proteomes" id="UP001497457"/>
    </source>
</evidence>
<keyword evidence="4" id="KW-0547">Nucleotide-binding</keyword>
<dbReference type="EMBL" id="OZ075117">
    <property type="protein sequence ID" value="CAL5077574.1"/>
    <property type="molecule type" value="Genomic_DNA"/>
</dbReference>
<evidence type="ECO:0000256" key="2">
    <source>
        <dbReference type="ARBA" id="ARBA00022614"/>
    </source>
</evidence>
<dbReference type="PANTHER" id="PTHR33377:SF90">
    <property type="entry name" value="RX N-TERMINAL DOMAIN-CONTAINING PROTEIN"/>
    <property type="match status" value="1"/>
</dbReference>
<evidence type="ECO:0000256" key="5">
    <source>
        <dbReference type="ARBA" id="ARBA00022821"/>
    </source>
</evidence>
<keyword evidence="9" id="KW-1185">Reference proteome</keyword>
<evidence type="ECO:0000259" key="7">
    <source>
        <dbReference type="Pfam" id="PF18052"/>
    </source>
</evidence>
<dbReference type="GO" id="GO:0000166">
    <property type="term" value="F:nucleotide binding"/>
    <property type="evidence" value="ECO:0007669"/>
    <property type="project" value="UniProtKB-KW"/>
</dbReference>